<feature type="compositionally biased region" description="Basic and acidic residues" evidence="1">
    <location>
        <begin position="43"/>
        <end position="73"/>
    </location>
</feature>
<protein>
    <submittedName>
        <fullName evidence="2">Uncharacterized protein</fullName>
    </submittedName>
</protein>
<sequence>MKSSAYRYLGKKGSNESLESEVAIVIQVASDSGNNWLAKEEEELKKQREIDEEEKMKRRDSLDKKIYKFRIKDDNDEEDKESEGERSAEEGRSEGETDIAEKEEEGDQESRQPEEDLKSEQDRTSDITEKAPRLEQEPEDNVSLESGSQRIEENDEQE</sequence>
<evidence type="ECO:0000313" key="2">
    <source>
        <dbReference type="EMBL" id="GFO06486.1"/>
    </source>
</evidence>
<accession>A0AAV4ADQ1</accession>
<feature type="compositionally biased region" description="Basic and acidic residues" evidence="1">
    <location>
        <begin position="83"/>
        <end position="95"/>
    </location>
</feature>
<organism evidence="2 3">
    <name type="scientific">Plakobranchus ocellatus</name>
    <dbReference type="NCBI Taxonomy" id="259542"/>
    <lineage>
        <taxon>Eukaryota</taxon>
        <taxon>Metazoa</taxon>
        <taxon>Spiralia</taxon>
        <taxon>Lophotrochozoa</taxon>
        <taxon>Mollusca</taxon>
        <taxon>Gastropoda</taxon>
        <taxon>Heterobranchia</taxon>
        <taxon>Euthyneura</taxon>
        <taxon>Panpulmonata</taxon>
        <taxon>Sacoglossa</taxon>
        <taxon>Placobranchoidea</taxon>
        <taxon>Plakobranchidae</taxon>
        <taxon>Plakobranchus</taxon>
    </lineage>
</organism>
<keyword evidence="3" id="KW-1185">Reference proteome</keyword>
<feature type="compositionally biased region" description="Acidic residues" evidence="1">
    <location>
        <begin position="96"/>
        <end position="107"/>
    </location>
</feature>
<evidence type="ECO:0000313" key="3">
    <source>
        <dbReference type="Proteomes" id="UP000735302"/>
    </source>
</evidence>
<dbReference type="EMBL" id="BLXT01003775">
    <property type="protein sequence ID" value="GFO06486.1"/>
    <property type="molecule type" value="Genomic_DNA"/>
</dbReference>
<dbReference type="AlphaFoldDB" id="A0AAV4ADQ1"/>
<gene>
    <name evidence="2" type="ORF">PoB_003299100</name>
</gene>
<dbReference type="Proteomes" id="UP000735302">
    <property type="component" value="Unassembled WGS sequence"/>
</dbReference>
<reference evidence="2 3" key="1">
    <citation type="journal article" date="2021" name="Elife">
        <title>Chloroplast acquisition without the gene transfer in kleptoplastic sea slugs, Plakobranchus ocellatus.</title>
        <authorList>
            <person name="Maeda T."/>
            <person name="Takahashi S."/>
            <person name="Yoshida T."/>
            <person name="Shimamura S."/>
            <person name="Takaki Y."/>
            <person name="Nagai Y."/>
            <person name="Toyoda A."/>
            <person name="Suzuki Y."/>
            <person name="Arimoto A."/>
            <person name="Ishii H."/>
            <person name="Satoh N."/>
            <person name="Nishiyama T."/>
            <person name="Hasebe M."/>
            <person name="Maruyama T."/>
            <person name="Minagawa J."/>
            <person name="Obokata J."/>
            <person name="Shigenobu S."/>
        </authorList>
    </citation>
    <scope>NUCLEOTIDE SEQUENCE [LARGE SCALE GENOMIC DNA]</scope>
</reference>
<name>A0AAV4ADQ1_9GAST</name>
<comment type="caution">
    <text evidence="2">The sequence shown here is derived from an EMBL/GenBank/DDBJ whole genome shotgun (WGS) entry which is preliminary data.</text>
</comment>
<feature type="compositionally biased region" description="Basic and acidic residues" evidence="1">
    <location>
        <begin position="108"/>
        <end position="136"/>
    </location>
</feature>
<feature type="region of interest" description="Disordered" evidence="1">
    <location>
        <begin position="43"/>
        <end position="158"/>
    </location>
</feature>
<evidence type="ECO:0000256" key="1">
    <source>
        <dbReference type="SAM" id="MobiDB-lite"/>
    </source>
</evidence>
<proteinExistence type="predicted"/>